<feature type="compositionally biased region" description="Low complexity" evidence="1">
    <location>
        <begin position="141"/>
        <end position="164"/>
    </location>
</feature>
<dbReference type="InterPro" id="IPR025742">
    <property type="entry name" value="CSTF2_hinge"/>
</dbReference>
<dbReference type="AlphaFoldDB" id="A0A5C3NGE8"/>
<evidence type="ECO:0000313" key="3">
    <source>
        <dbReference type="EMBL" id="TFK56834.1"/>
    </source>
</evidence>
<feature type="compositionally biased region" description="Polar residues" evidence="1">
    <location>
        <begin position="91"/>
        <end position="106"/>
    </location>
</feature>
<keyword evidence="4" id="KW-1185">Reference proteome</keyword>
<organism evidence="3 4">
    <name type="scientific">Heliocybe sulcata</name>
    <dbReference type="NCBI Taxonomy" id="5364"/>
    <lineage>
        <taxon>Eukaryota</taxon>
        <taxon>Fungi</taxon>
        <taxon>Dikarya</taxon>
        <taxon>Basidiomycota</taxon>
        <taxon>Agaricomycotina</taxon>
        <taxon>Agaricomycetes</taxon>
        <taxon>Gloeophyllales</taxon>
        <taxon>Gloeophyllaceae</taxon>
        <taxon>Heliocybe</taxon>
    </lineage>
</organism>
<dbReference type="PANTHER" id="PTHR45735:SF2">
    <property type="entry name" value="CLEAVAGE STIMULATION FACTOR SUBUNIT 2"/>
    <property type="match status" value="1"/>
</dbReference>
<dbReference type="Gene3D" id="1.10.20.70">
    <property type="entry name" value="Transcription termination and cleavage factor, C-terminal domain"/>
    <property type="match status" value="1"/>
</dbReference>
<protein>
    <recommendedName>
        <fullName evidence="2">Cleavage stimulation factor subunit 2 hinge domain-containing protein</fullName>
    </recommendedName>
</protein>
<dbReference type="EMBL" id="ML213503">
    <property type="protein sequence ID" value="TFK56834.1"/>
    <property type="molecule type" value="Genomic_DNA"/>
</dbReference>
<dbReference type="OrthoDB" id="272703at2759"/>
<dbReference type="InterPro" id="IPR038192">
    <property type="entry name" value="CSTF_C_sf"/>
</dbReference>
<feature type="domain" description="Cleavage stimulation factor subunit 2 hinge" evidence="2">
    <location>
        <begin position="6"/>
        <end position="57"/>
    </location>
</feature>
<gene>
    <name evidence="3" type="ORF">OE88DRAFT_1730276</name>
</gene>
<evidence type="ECO:0000256" key="1">
    <source>
        <dbReference type="SAM" id="MobiDB-lite"/>
    </source>
</evidence>
<sequence length="227" mass="23744">MSQPSPDDQLIELLLQLRRTTPEQARQILNAQPQLSYLLIQLMVKMNAINLEVLQKTLATYIPGAQPVRAAAPAPTIPVVPPSAIPPHMAPSSQFRTSTPPYQGTPPSAAYPQFQGAPPPQVNPYGPPSGGIQGFQGGPPAGYQGAPPGFQGAPPTSFPGAAPSAPAPPPASGPPGLTADTLAAMPEQQRAMITRIITMTPESIRVLPPQERDTINQIRATLGLPTG</sequence>
<accession>A0A5C3NGE8</accession>
<dbReference type="GO" id="GO:0003729">
    <property type="term" value="F:mRNA binding"/>
    <property type="evidence" value="ECO:0007669"/>
    <property type="project" value="TreeGrafter"/>
</dbReference>
<dbReference type="Pfam" id="PF14327">
    <property type="entry name" value="CSTF2_hinge"/>
    <property type="match status" value="1"/>
</dbReference>
<dbReference type="GO" id="GO:0005847">
    <property type="term" value="C:mRNA cleavage and polyadenylation specificity factor complex"/>
    <property type="evidence" value="ECO:0007669"/>
    <property type="project" value="TreeGrafter"/>
</dbReference>
<evidence type="ECO:0000313" key="4">
    <source>
        <dbReference type="Proteomes" id="UP000305948"/>
    </source>
</evidence>
<evidence type="ECO:0000259" key="2">
    <source>
        <dbReference type="Pfam" id="PF14327"/>
    </source>
</evidence>
<feature type="region of interest" description="Disordered" evidence="1">
    <location>
        <begin position="85"/>
        <end position="180"/>
    </location>
</feature>
<reference evidence="3 4" key="1">
    <citation type="journal article" date="2019" name="Nat. Ecol. Evol.">
        <title>Megaphylogeny resolves global patterns of mushroom evolution.</title>
        <authorList>
            <person name="Varga T."/>
            <person name="Krizsan K."/>
            <person name="Foldi C."/>
            <person name="Dima B."/>
            <person name="Sanchez-Garcia M."/>
            <person name="Sanchez-Ramirez S."/>
            <person name="Szollosi G.J."/>
            <person name="Szarkandi J.G."/>
            <person name="Papp V."/>
            <person name="Albert L."/>
            <person name="Andreopoulos W."/>
            <person name="Angelini C."/>
            <person name="Antonin V."/>
            <person name="Barry K.W."/>
            <person name="Bougher N.L."/>
            <person name="Buchanan P."/>
            <person name="Buyck B."/>
            <person name="Bense V."/>
            <person name="Catcheside P."/>
            <person name="Chovatia M."/>
            <person name="Cooper J."/>
            <person name="Damon W."/>
            <person name="Desjardin D."/>
            <person name="Finy P."/>
            <person name="Geml J."/>
            <person name="Haridas S."/>
            <person name="Hughes K."/>
            <person name="Justo A."/>
            <person name="Karasinski D."/>
            <person name="Kautmanova I."/>
            <person name="Kiss B."/>
            <person name="Kocsube S."/>
            <person name="Kotiranta H."/>
            <person name="LaButti K.M."/>
            <person name="Lechner B.E."/>
            <person name="Liimatainen K."/>
            <person name="Lipzen A."/>
            <person name="Lukacs Z."/>
            <person name="Mihaltcheva S."/>
            <person name="Morgado L.N."/>
            <person name="Niskanen T."/>
            <person name="Noordeloos M.E."/>
            <person name="Ohm R.A."/>
            <person name="Ortiz-Santana B."/>
            <person name="Ovrebo C."/>
            <person name="Racz N."/>
            <person name="Riley R."/>
            <person name="Savchenko A."/>
            <person name="Shiryaev A."/>
            <person name="Soop K."/>
            <person name="Spirin V."/>
            <person name="Szebenyi C."/>
            <person name="Tomsovsky M."/>
            <person name="Tulloss R.E."/>
            <person name="Uehling J."/>
            <person name="Grigoriev I.V."/>
            <person name="Vagvolgyi C."/>
            <person name="Papp T."/>
            <person name="Martin F.M."/>
            <person name="Miettinen O."/>
            <person name="Hibbett D.S."/>
            <person name="Nagy L.G."/>
        </authorList>
    </citation>
    <scope>NUCLEOTIDE SEQUENCE [LARGE SCALE GENOMIC DNA]</scope>
    <source>
        <strain evidence="3 4">OMC1185</strain>
    </source>
</reference>
<dbReference type="Proteomes" id="UP000305948">
    <property type="component" value="Unassembled WGS sequence"/>
</dbReference>
<dbReference type="PANTHER" id="PTHR45735">
    <property type="entry name" value="CLEAVAGE STIMULATION FACTOR SUBUNIT 2"/>
    <property type="match status" value="1"/>
</dbReference>
<proteinExistence type="predicted"/>
<feature type="compositionally biased region" description="Gly residues" evidence="1">
    <location>
        <begin position="128"/>
        <end position="140"/>
    </location>
</feature>
<dbReference type="STRING" id="5364.A0A5C3NGE8"/>
<feature type="compositionally biased region" description="Pro residues" evidence="1">
    <location>
        <begin position="117"/>
        <end position="127"/>
    </location>
</feature>
<name>A0A5C3NGE8_9AGAM</name>